<name>A0AA95KQF9_9GAMM</name>
<dbReference type="AlphaFoldDB" id="A0AA95KQF9"/>
<evidence type="ECO:0000313" key="1">
    <source>
        <dbReference type="EMBL" id="WGZ95117.1"/>
    </source>
</evidence>
<reference evidence="1" key="2">
    <citation type="submission" date="2023-04" db="EMBL/GenBank/DDBJ databases">
        <authorList>
            <person name="Beletskiy A.V."/>
            <person name="Mardanov A.V."/>
            <person name="Ravin N.V."/>
        </authorList>
    </citation>
    <scope>NUCLEOTIDE SEQUENCE</scope>
    <source>
        <strain evidence="1">GKL-02</strain>
    </source>
</reference>
<sequence>MLKSGIDIVLDTSANSDDEAFTAQQNLDIEVEGKNWVTASELASHLHQKMLVRGDIQAAINYARQSTAYAHLSGNTCYLQRNLKVLNGLLQQA</sequence>
<dbReference type="KEGG" id="tput:QJT81_03760"/>
<protein>
    <submittedName>
        <fullName evidence="1">Uncharacterized protein</fullName>
    </submittedName>
</protein>
<dbReference type="EMBL" id="CP124756">
    <property type="protein sequence ID" value="WGZ95117.1"/>
    <property type="molecule type" value="Genomic_DNA"/>
</dbReference>
<proteinExistence type="predicted"/>
<organism evidence="1">
    <name type="scientific">Candidatus Thiothrix putei</name>
    <dbReference type="NCBI Taxonomy" id="3080811"/>
    <lineage>
        <taxon>Bacteria</taxon>
        <taxon>Pseudomonadati</taxon>
        <taxon>Pseudomonadota</taxon>
        <taxon>Gammaproteobacteria</taxon>
        <taxon>Thiotrichales</taxon>
        <taxon>Thiotrichaceae</taxon>
        <taxon>Thiothrix</taxon>
    </lineage>
</organism>
<gene>
    <name evidence="1" type="ORF">QJT81_03760</name>
</gene>
<accession>A0AA95KQF9</accession>
<dbReference type="Proteomes" id="UP001301326">
    <property type="component" value="Chromosome"/>
</dbReference>
<reference evidence="1" key="1">
    <citation type="journal article" date="2023" name="Int. J. Mol. Sci.">
        <title>Metagenomics Revealed a New Genus 'Candidatus Thiocaldithrix dubininis' gen. nov., sp. nov. and a New Species 'Candidatus Thiothrix putei' sp. nov. in the Family Thiotrichaceae, Some Members of Which Have Traits of Both Na+- and H+-Motive Energetics.</title>
        <authorList>
            <person name="Ravin N.V."/>
            <person name="Muntyan M.S."/>
            <person name="Smolyakov D.D."/>
            <person name="Rudenko T.S."/>
            <person name="Beletsky A.V."/>
            <person name="Mardanov A.V."/>
            <person name="Grabovich M.Y."/>
        </authorList>
    </citation>
    <scope>NUCLEOTIDE SEQUENCE</scope>
    <source>
        <strain evidence="1">GKL-02</strain>
    </source>
</reference>